<gene>
    <name evidence="1" type="ORF">E2C01_044577</name>
</gene>
<protein>
    <submittedName>
        <fullName evidence="1">Uncharacterized protein</fullName>
    </submittedName>
</protein>
<comment type="caution">
    <text evidence="1">The sequence shown here is derived from an EMBL/GenBank/DDBJ whole genome shotgun (WGS) entry which is preliminary data.</text>
</comment>
<name>A0A5B7FZJ6_PORTR</name>
<dbReference type="AlphaFoldDB" id="A0A5B7FZJ6"/>
<sequence length="143" mass="15631">MHTAFTATNCDAPGKRSYVNPTGRVRPYTNCQITLVFDVLEAGAAGGRGRPPFADPAQRVWPRDSGIRQATLLLVISPSPLQLCRRDVVRLVADRWLCAAAVTSRAARIDFVNSRQASRGMVAVVRGSVSRARVAQCFHHDVM</sequence>
<evidence type="ECO:0000313" key="2">
    <source>
        <dbReference type="Proteomes" id="UP000324222"/>
    </source>
</evidence>
<evidence type="ECO:0000313" key="1">
    <source>
        <dbReference type="EMBL" id="MPC50747.1"/>
    </source>
</evidence>
<organism evidence="1 2">
    <name type="scientific">Portunus trituberculatus</name>
    <name type="common">Swimming crab</name>
    <name type="synonym">Neptunus trituberculatus</name>
    <dbReference type="NCBI Taxonomy" id="210409"/>
    <lineage>
        <taxon>Eukaryota</taxon>
        <taxon>Metazoa</taxon>
        <taxon>Ecdysozoa</taxon>
        <taxon>Arthropoda</taxon>
        <taxon>Crustacea</taxon>
        <taxon>Multicrustacea</taxon>
        <taxon>Malacostraca</taxon>
        <taxon>Eumalacostraca</taxon>
        <taxon>Eucarida</taxon>
        <taxon>Decapoda</taxon>
        <taxon>Pleocyemata</taxon>
        <taxon>Brachyura</taxon>
        <taxon>Eubrachyura</taxon>
        <taxon>Portunoidea</taxon>
        <taxon>Portunidae</taxon>
        <taxon>Portuninae</taxon>
        <taxon>Portunus</taxon>
    </lineage>
</organism>
<reference evidence="1 2" key="1">
    <citation type="submission" date="2019-05" db="EMBL/GenBank/DDBJ databases">
        <title>Another draft genome of Portunus trituberculatus and its Hox gene families provides insights of decapod evolution.</title>
        <authorList>
            <person name="Jeong J.-H."/>
            <person name="Song I."/>
            <person name="Kim S."/>
            <person name="Choi T."/>
            <person name="Kim D."/>
            <person name="Ryu S."/>
            <person name="Kim W."/>
        </authorList>
    </citation>
    <scope>NUCLEOTIDE SEQUENCE [LARGE SCALE GENOMIC DNA]</scope>
    <source>
        <tissue evidence="1">Muscle</tissue>
    </source>
</reference>
<accession>A0A5B7FZJ6</accession>
<dbReference type="Proteomes" id="UP000324222">
    <property type="component" value="Unassembled WGS sequence"/>
</dbReference>
<dbReference type="EMBL" id="VSRR010009705">
    <property type="protein sequence ID" value="MPC50747.1"/>
    <property type="molecule type" value="Genomic_DNA"/>
</dbReference>
<proteinExistence type="predicted"/>
<keyword evidence="2" id="KW-1185">Reference proteome</keyword>